<evidence type="ECO:0000256" key="2">
    <source>
        <dbReference type="SAM" id="Phobius"/>
    </source>
</evidence>
<evidence type="ECO:0000313" key="3">
    <source>
        <dbReference type="EMBL" id="ABD88425.1"/>
    </source>
</evidence>
<dbReference type="HOGENOM" id="CLU_1119482_0_0_5"/>
<dbReference type="EMBL" id="CP000301">
    <property type="protein sequence ID" value="ABD88425.1"/>
    <property type="molecule type" value="Genomic_DNA"/>
</dbReference>
<name>Q213L1_RHOPB</name>
<feature type="region of interest" description="Disordered" evidence="1">
    <location>
        <begin position="69"/>
        <end position="91"/>
    </location>
</feature>
<accession>Q213L1</accession>
<reference evidence="3" key="1">
    <citation type="submission" date="2006-03" db="EMBL/GenBank/DDBJ databases">
        <title>Complete sequence of Rhodopseudomonas palustris BisB18.</title>
        <authorList>
            <consortium name="US DOE Joint Genome Institute"/>
            <person name="Copeland A."/>
            <person name="Lucas S."/>
            <person name="Lapidus A."/>
            <person name="Barry K."/>
            <person name="Detter J.C."/>
            <person name="Glavina del Rio T."/>
            <person name="Hammon N."/>
            <person name="Israni S."/>
            <person name="Dalin E."/>
            <person name="Tice H."/>
            <person name="Pitluck S."/>
            <person name="Chain P."/>
            <person name="Malfatti S."/>
            <person name="Shin M."/>
            <person name="Vergez L."/>
            <person name="Schmutz J."/>
            <person name="Larimer F."/>
            <person name="Land M."/>
            <person name="Hauser L."/>
            <person name="Pelletier D.A."/>
            <person name="Kyrpides N."/>
            <person name="Anderson I."/>
            <person name="Oda Y."/>
            <person name="Harwood C.S."/>
            <person name="Richardson P."/>
        </authorList>
    </citation>
    <scope>NUCLEOTIDE SEQUENCE [LARGE SCALE GENOMIC DNA]</scope>
    <source>
        <strain evidence="3">BisB18</strain>
    </source>
</reference>
<dbReference type="RefSeq" id="WP_011473321.1">
    <property type="nucleotide sequence ID" value="NC_007925.1"/>
</dbReference>
<protein>
    <submittedName>
        <fullName evidence="3">Uncharacterized protein</fullName>
    </submittedName>
</protein>
<dbReference type="KEGG" id="rpc:RPC_2877"/>
<gene>
    <name evidence="3" type="ordered locus">RPC_2877</name>
</gene>
<dbReference type="AlphaFoldDB" id="Q213L1"/>
<sequence length="248" mass="27190">MISWVVSLAAAFVIAIGAAFYIWGERRKSIAAFLVSPLLVFGTNLNGSLELMGKIPAALGWFREMTGNGDAASPSPQATKPNLGGSDPPQIIQRERWGPLDRSACESDPIIGPAGDRKTLDFSRSNLIKCLDRMDCGQVAASVCAQARGPVDIAECSRQSLGSLPNSDRRELAVQFEERQCFREALIWILGSRSGDLKPWLARWKRNVCAAGREDLLDDANTQQMFSVFGISNPSYDREIPWRTCVAL</sequence>
<evidence type="ECO:0000256" key="1">
    <source>
        <dbReference type="SAM" id="MobiDB-lite"/>
    </source>
</evidence>
<keyword evidence="2" id="KW-1133">Transmembrane helix</keyword>
<proteinExistence type="predicted"/>
<keyword evidence="2" id="KW-0472">Membrane</keyword>
<dbReference type="STRING" id="316056.RPC_2877"/>
<keyword evidence="2" id="KW-0812">Transmembrane</keyword>
<organism evidence="3">
    <name type="scientific">Rhodopseudomonas palustris (strain BisB18)</name>
    <dbReference type="NCBI Taxonomy" id="316056"/>
    <lineage>
        <taxon>Bacteria</taxon>
        <taxon>Pseudomonadati</taxon>
        <taxon>Pseudomonadota</taxon>
        <taxon>Alphaproteobacteria</taxon>
        <taxon>Hyphomicrobiales</taxon>
        <taxon>Nitrobacteraceae</taxon>
        <taxon>Rhodopseudomonas</taxon>
    </lineage>
</organism>
<dbReference type="OrthoDB" id="9844505at2"/>
<feature type="transmembrane region" description="Helical" evidence="2">
    <location>
        <begin position="6"/>
        <end position="23"/>
    </location>
</feature>